<feature type="region of interest" description="Disordered" evidence="1">
    <location>
        <begin position="1"/>
        <end position="22"/>
    </location>
</feature>
<evidence type="ECO:0000256" key="1">
    <source>
        <dbReference type="SAM" id="MobiDB-lite"/>
    </source>
</evidence>
<organism evidence="2">
    <name type="scientific">marine metagenome</name>
    <dbReference type="NCBI Taxonomy" id="408172"/>
    <lineage>
        <taxon>unclassified sequences</taxon>
        <taxon>metagenomes</taxon>
        <taxon>ecological metagenomes</taxon>
    </lineage>
</organism>
<dbReference type="AlphaFoldDB" id="A0A381TSG6"/>
<protein>
    <submittedName>
        <fullName evidence="2">Uncharacterized protein</fullName>
    </submittedName>
</protein>
<sequence>MADSSLVSEKNCGAGRDRTDDLSAASRPLSQLSYGPVKLYPKYVWISGKKLRAISR</sequence>
<reference evidence="2" key="1">
    <citation type="submission" date="2018-05" db="EMBL/GenBank/DDBJ databases">
        <authorList>
            <person name="Lanie J.A."/>
            <person name="Ng W.-L."/>
            <person name="Kazmierczak K.M."/>
            <person name="Andrzejewski T.M."/>
            <person name="Davidsen T.M."/>
            <person name="Wayne K.J."/>
            <person name="Tettelin H."/>
            <person name="Glass J.I."/>
            <person name="Rusch D."/>
            <person name="Podicherti R."/>
            <person name="Tsui H.-C.T."/>
            <person name="Winkler M.E."/>
        </authorList>
    </citation>
    <scope>NUCLEOTIDE SEQUENCE</scope>
</reference>
<dbReference type="EMBL" id="UINC01005007">
    <property type="protein sequence ID" value="SVA18401.1"/>
    <property type="molecule type" value="Genomic_DNA"/>
</dbReference>
<evidence type="ECO:0000313" key="2">
    <source>
        <dbReference type="EMBL" id="SVA18401.1"/>
    </source>
</evidence>
<accession>A0A381TSG6</accession>
<proteinExistence type="predicted"/>
<gene>
    <name evidence="2" type="ORF">METZ01_LOCUS71255</name>
</gene>
<name>A0A381TSG6_9ZZZZ</name>